<keyword evidence="1" id="KW-0812">Transmembrane</keyword>
<feature type="transmembrane region" description="Helical" evidence="1">
    <location>
        <begin position="84"/>
        <end position="103"/>
    </location>
</feature>
<organism evidence="2 3">
    <name type="scientific">Streptomyces polygonati</name>
    <dbReference type="NCBI Taxonomy" id="1617087"/>
    <lineage>
        <taxon>Bacteria</taxon>
        <taxon>Bacillati</taxon>
        <taxon>Actinomycetota</taxon>
        <taxon>Actinomycetes</taxon>
        <taxon>Kitasatosporales</taxon>
        <taxon>Streptomycetaceae</taxon>
        <taxon>Streptomyces</taxon>
    </lineage>
</organism>
<evidence type="ECO:0000313" key="3">
    <source>
        <dbReference type="Proteomes" id="UP001595765"/>
    </source>
</evidence>
<name>A0ABV8HGY2_9ACTN</name>
<keyword evidence="3" id="KW-1185">Reference proteome</keyword>
<dbReference type="RefSeq" id="WP_386426431.1">
    <property type="nucleotide sequence ID" value="NZ_JBHSBB010000005.1"/>
</dbReference>
<feature type="transmembrane region" description="Helical" evidence="1">
    <location>
        <begin position="118"/>
        <end position="138"/>
    </location>
</feature>
<reference evidence="3" key="1">
    <citation type="journal article" date="2019" name="Int. J. Syst. Evol. Microbiol.">
        <title>The Global Catalogue of Microorganisms (GCM) 10K type strain sequencing project: providing services to taxonomists for standard genome sequencing and annotation.</title>
        <authorList>
            <consortium name="The Broad Institute Genomics Platform"/>
            <consortium name="The Broad Institute Genome Sequencing Center for Infectious Disease"/>
            <person name="Wu L."/>
            <person name="Ma J."/>
        </authorList>
    </citation>
    <scope>NUCLEOTIDE SEQUENCE [LARGE SCALE GENOMIC DNA]</scope>
    <source>
        <strain evidence="3">CGMCC 4.7237</strain>
    </source>
</reference>
<gene>
    <name evidence="2" type="ORF">ACFO3J_04880</name>
</gene>
<proteinExistence type="predicted"/>
<accession>A0ABV8HGY2</accession>
<protein>
    <recommendedName>
        <fullName evidence="4">GtrA-like protein domain-containing protein</fullName>
    </recommendedName>
</protein>
<evidence type="ECO:0000256" key="1">
    <source>
        <dbReference type="SAM" id="Phobius"/>
    </source>
</evidence>
<feature type="transmembrane region" description="Helical" evidence="1">
    <location>
        <begin position="20"/>
        <end position="42"/>
    </location>
</feature>
<evidence type="ECO:0000313" key="2">
    <source>
        <dbReference type="EMBL" id="MFC4030801.1"/>
    </source>
</evidence>
<comment type="caution">
    <text evidence="2">The sequence shown here is derived from an EMBL/GenBank/DDBJ whole genome shotgun (WGS) entry which is preliminary data.</text>
</comment>
<dbReference type="Proteomes" id="UP001595765">
    <property type="component" value="Unassembled WGS sequence"/>
</dbReference>
<keyword evidence="1" id="KW-1133">Transmembrane helix</keyword>
<sequence>MAVTIAGSGSQHGSTAAVLAFARFVVFGGGVTLLGSGALLLIGDRIPLAAGNAGVTVATTLLATELHCRFTFHRGAAGWSDHGASGLTVLISYLFTTGALLAFDTLHPHSGALLRQGVYLAASGLAGVGRFLLLRLVVFAGARSGAGSGAGAGGPVAATVQSLHPVQGVQAVQAAQAVRARGHEAMAA</sequence>
<keyword evidence="1" id="KW-0472">Membrane</keyword>
<evidence type="ECO:0008006" key="4">
    <source>
        <dbReference type="Google" id="ProtNLM"/>
    </source>
</evidence>
<dbReference type="EMBL" id="JBHSBB010000005">
    <property type="protein sequence ID" value="MFC4030801.1"/>
    <property type="molecule type" value="Genomic_DNA"/>
</dbReference>